<evidence type="ECO:0000256" key="1">
    <source>
        <dbReference type="ARBA" id="ARBA00001933"/>
    </source>
</evidence>
<keyword evidence="8 11" id="KW-0663">Pyridoxal phosphate</keyword>
<dbReference type="InterPro" id="IPR005784">
    <property type="entry name" value="D_amino_transT"/>
</dbReference>
<comment type="subunit">
    <text evidence="3">Homodimer.</text>
</comment>
<name>A0A1E5LFA5_9BACI</name>
<dbReference type="Proteomes" id="UP000095209">
    <property type="component" value="Unassembled WGS sequence"/>
</dbReference>
<evidence type="ECO:0000256" key="2">
    <source>
        <dbReference type="ARBA" id="ARBA00009320"/>
    </source>
</evidence>
<dbReference type="InterPro" id="IPR043132">
    <property type="entry name" value="BCAT-like_C"/>
</dbReference>
<comment type="similarity">
    <text evidence="2 10">Belongs to the class-IV pyridoxal-phosphate-dependent aminotransferase family.</text>
</comment>
<evidence type="ECO:0000256" key="3">
    <source>
        <dbReference type="ARBA" id="ARBA00011738"/>
    </source>
</evidence>
<evidence type="ECO:0000256" key="6">
    <source>
        <dbReference type="ARBA" id="ARBA00022576"/>
    </source>
</evidence>
<evidence type="ECO:0000256" key="8">
    <source>
        <dbReference type="ARBA" id="ARBA00022898"/>
    </source>
</evidence>
<evidence type="ECO:0000256" key="12">
    <source>
        <dbReference type="RuleBase" id="RU004520"/>
    </source>
</evidence>
<reference evidence="13 14" key="1">
    <citation type="submission" date="2016-08" db="EMBL/GenBank/DDBJ databases">
        <title>Genome of Bacillus solimangrovi GH2-4.</title>
        <authorList>
            <person name="Lim S."/>
            <person name="Kim B.-C."/>
        </authorList>
    </citation>
    <scope>NUCLEOTIDE SEQUENCE [LARGE SCALE GENOMIC DNA]</scope>
    <source>
        <strain evidence="13 14">GH2-4</strain>
    </source>
</reference>
<comment type="cofactor">
    <cofactor evidence="1 11">
        <name>pyridoxal 5'-phosphate</name>
        <dbReference type="ChEBI" id="CHEBI:597326"/>
    </cofactor>
</comment>
<dbReference type="FunFam" id="3.20.10.10:FF:000002">
    <property type="entry name" value="D-alanine aminotransferase"/>
    <property type="match status" value="1"/>
</dbReference>
<proteinExistence type="inferred from homology"/>
<sequence>MEVAFYNGKFIDIDQLVVPIDERGHNFGDGVYEVVRVYNGEAFGLTEHLVRLIDSAEAIRIKLPYTLEGFQELILEGIEKSGLKDSVVYLQVTRGVAKRQHLFPEAAAAVAMTIREAKDVSINLREGGASVIVKEDERWLNCYIKSLNLLPNILVKQEAADTGAIEAVLHRDGVMTEGSSSNLFIIKEGMLYTTPLSRHILAGITRANVLSLAKKLNIPIKEEQIRLEQFKQADEIFITSTTLEVMPIVTVDGEQIADGKPGKYTMQLQNAYQAQYK</sequence>
<evidence type="ECO:0000256" key="10">
    <source>
        <dbReference type="RuleBase" id="RU004106"/>
    </source>
</evidence>
<protein>
    <recommendedName>
        <fullName evidence="5 12">D-alanine aminotransferase</fullName>
        <ecNumber evidence="4 12">2.6.1.21</ecNumber>
    </recommendedName>
</protein>
<dbReference type="Gene3D" id="3.20.10.10">
    <property type="entry name" value="D-amino Acid Aminotransferase, subunit A, domain 2"/>
    <property type="match status" value="1"/>
</dbReference>
<comment type="caution">
    <text evidence="13">The sequence shown here is derived from an EMBL/GenBank/DDBJ whole genome shotgun (WGS) entry which is preliminary data.</text>
</comment>
<dbReference type="EC" id="2.6.1.21" evidence="4 12"/>
<gene>
    <name evidence="13" type="ORF">BFG57_01770</name>
</gene>
<dbReference type="PROSITE" id="PS00770">
    <property type="entry name" value="AA_TRANSFER_CLASS_4"/>
    <property type="match status" value="1"/>
</dbReference>
<dbReference type="InterPro" id="IPR001544">
    <property type="entry name" value="Aminotrans_IV"/>
</dbReference>
<dbReference type="InterPro" id="IPR043131">
    <property type="entry name" value="BCAT-like_N"/>
</dbReference>
<dbReference type="RefSeq" id="WP_069717196.1">
    <property type="nucleotide sequence ID" value="NZ_MJEH01000022.1"/>
</dbReference>
<evidence type="ECO:0000256" key="9">
    <source>
        <dbReference type="ARBA" id="ARBA00047911"/>
    </source>
</evidence>
<dbReference type="SUPFAM" id="SSF56752">
    <property type="entry name" value="D-aminoacid aminotransferase-like PLP-dependent enzymes"/>
    <property type="match status" value="1"/>
</dbReference>
<keyword evidence="7" id="KW-0808">Transferase</keyword>
<dbReference type="GO" id="GO:0046394">
    <property type="term" value="P:carboxylic acid biosynthetic process"/>
    <property type="evidence" value="ECO:0007669"/>
    <property type="project" value="UniProtKB-ARBA"/>
</dbReference>
<keyword evidence="14" id="KW-1185">Reference proteome</keyword>
<evidence type="ECO:0000256" key="4">
    <source>
        <dbReference type="ARBA" id="ARBA00012874"/>
    </source>
</evidence>
<dbReference type="STRING" id="1305675.BFG57_01770"/>
<evidence type="ECO:0000256" key="11">
    <source>
        <dbReference type="RuleBase" id="RU004516"/>
    </source>
</evidence>
<accession>A0A1E5LFA5</accession>
<dbReference type="PANTHER" id="PTHR42743:SF10">
    <property type="entry name" value="D-ALANINE AMINOTRANSFERASE"/>
    <property type="match status" value="1"/>
</dbReference>
<dbReference type="Gene3D" id="3.30.470.10">
    <property type="match status" value="1"/>
</dbReference>
<dbReference type="GO" id="GO:0046416">
    <property type="term" value="P:D-amino acid metabolic process"/>
    <property type="evidence" value="ECO:0007669"/>
    <property type="project" value="InterPro"/>
</dbReference>
<dbReference type="AlphaFoldDB" id="A0A1E5LFA5"/>
<dbReference type="GO" id="GO:0008652">
    <property type="term" value="P:amino acid biosynthetic process"/>
    <property type="evidence" value="ECO:0007669"/>
    <property type="project" value="UniProtKB-ARBA"/>
</dbReference>
<dbReference type="GO" id="GO:0030170">
    <property type="term" value="F:pyridoxal phosphate binding"/>
    <property type="evidence" value="ECO:0007669"/>
    <property type="project" value="InterPro"/>
</dbReference>
<evidence type="ECO:0000256" key="7">
    <source>
        <dbReference type="ARBA" id="ARBA00022679"/>
    </source>
</evidence>
<keyword evidence="6" id="KW-0032">Aminotransferase</keyword>
<dbReference type="GO" id="GO:0047810">
    <property type="term" value="F:D-alanine-2-oxoglutarate aminotransferase activity"/>
    <property type="evidence" value="ECO:0007669"/>
    <property type="project" value="UniProtKB-EC"/>
</dbReference>
<dbReference type="OrthoDB" id="9805628at2"/>
<dbReference type="InterPro" id="IPR018300">
    <property type="entry name" value="Aminotrans_IV_CS"/>
</dbReference>
<dbReference type="Pfam" id="PF01063">
    <property type="entry name" value="Aminotran_4"/>
    <property type="match status" value="1"/>
</dbReference>
<comment type="catalytic activity">
    <reaction evidence="9 12">
        <text>D-alanine + 2-oxoglutarate = D-glutamate + pyruvate</text>
        <dbReference type="Rhea" id="RHEA:15869"/>
        <dbReference type="ChEBI" id="CHEBI:15361"/>
        <dbReference type="ChEBI" id="CHEBI:16810"/>
        <dbReference type="ChEBI" id="CHEBI:29986"/>
        <dbReference type="ChEBI" id="CHEBI:57416"/>
        <dbReference type="EC" id="2.6.1.21"/>
    </reaction>
</comment>
<organism evidence="13 14">
    <name type="scientific">Bacillus solimangrovi</name>
    <dbReference type="NCBI Taxonomy" id="1305675"/>
    <lineage>
        <taxon>Bacteria</taxon>
        <taxon>Bacillati</taxon>
        <taxon>Bacillota</taxon>
        <taxon>Bacilli</taxon>
        <taxon>Bacillales</taxon>
        <taxon>Bacillaceae</taxon>
        <taxon>Bacillus</taxon>
    </lineage>
</organism>
<evidence type="ECO:0000256" key="5">
    <source>
        <dbReference type="ARBA" id="ARBA00021779"/>
    </source>
</evidence>
<dbReference type="EMBL" id="MJEH01000022">
    <property type="protein sequence ID" value="OEH92754.1"/>
    <property type="molecule type" value="Genomic_DNA"/>
</dbReference>
<evidence type="ECO:0000313" key="13">
    <source>
        <dbReference type="EMBL" id="OEH92754.1"/>
    </source>
</evidence>
<comment type="function">
    <text evidence="12">Acts on the D-isomers of alanine, leucine, aspartate, glutamate, aminobutyrate, norvaline and asparagine. The enzyme transfers an amino group from a substrate D-amino acid to the pyridoxal phosphate cofactor to form pyridoxamine and an alpha-keto acid in the first half-reaction.</text>
</comment>
<evidence type="ECO:0000313" key="14">
    <source>
        <dbReference type="Proteomes" id="UP000095209"/>
    </source>
</evidence>
<dbReference type="InterPro" id="IPR036038">
    <property type="entry name" value="Aminotransferase-like"/>
</dbReference>
<dbReference type="InterPro" id="IPR050571">
    <property type="entry name" value="Class-IV_PLP-Dep_Aminotrnsfr"/>
</dbReference>
<dbReference type="PANTHER" id="PTHR42743">
    <property type="entry name" value="AMINO-ACID AMINOTRANSFERASE"/>
    <property type="match status" value="1"/>
</dbReference>
<dbReference type="NCBIfam" id="TIGR01121">
    <property type="entry name" value="D_amino_aminoT"/>
    <property type="match status" value="1"/>
</dbReference>
<dbReference type="CDD" id="cd01558">
    <property type="entry name" value="D-AAT_like"/>
    <property type="match status" value="1"/>
</dbReference>
<dbReference type="GO" id="GO:0005829">
    <property type="term" value="C:cytosol"/>
    <property type="evidence" value="ECO:0007669"/>
    <property type="project" value="TreeGrafter"/>
</dbReference>